<reference evidence="5" key="1">
    <citation type="journal article" date="2021" name="PeerJ">
        <title>Extensive microbial diversity within the chicken gut microbiome revealed by metagenomics and culture.</title>
        <authorList>
            <person name="Gilroy R."/>
            <person name="Ravi A."/>
            <person name="Getino M."/>
            <person name="Pursley I."/>
            <person name="Horton D.L."/>
            <person name="Alikhan N.F."/>
            <person name="Baker D."/>
            <person name="Gharbi K."/>
            <person name="Hall N."/>
            <person name="Watson M."/>
            <person name="Adriaenssens E.M."/>
            <person name="Foster-Nyarko E."/>
            <person name="Jarju S."/>
            <person name="Secka A."/>
            <person name="Antonio M."/>
            <person name="Oren A."/>
            <person name="Chaudhuri R.R."/>
            <person name="La Ragione R."/>
            <person name="Hildebrand F."/>
            <person name="Pallen M.J."/>
        </authorList>
    </citation>
    <scope>NUCLEOTIDE SEQUENCE</scope>
    <source>
        <strain evidence="5">ChiSjej1B19-5720</strain>
    </source>
</reference>
<gene>
    <name evidence="5" type="ORF">IAA06_12530</name>
</gene>
<name>A0A9D2LUB1_9FIRM</name>
<keyword evidence="2" id="KW-0238">DNA-binding</keyword>
<dbReference type="Gene3D" id="1.10.10.10">
    <property type="entry name" value="Winged helix-like DNA-binding domain superfamily/Winged helix DNA-binding domain"/>
    <property type="match status" value="1"/>
</dbReference>
<evidence type="ECO:0000313" key="5">
    <source>
        <dbReference type="EMBL" id="HJB29597.1"/>
    </source>
</evidence>
<comment type="caution">
    <text evidence="5">The sequence shown here is derived from an EMBL/GenBank/DDBJ whole genome shotgun (WGS) entry which is preliminary data.</text>
</comment>
<dbReference type="Proteomes" id="UP000823842">
    <property type="component" value="Unassembled WGS sequence"/>
</dbReference>
<accession>A0A9D2LUB1</accession>
<dbReference type="GO" id="GO:0003677">
    <property type="term" value="F:DNA binding"/>
    <property type="evidence" value="ECO:0007669"/>
    <property type="project" value="UniProtKB-KW"/>
</dbReference>
<dbReference type="EMBL" id="DWYZ01000235">
    <property type="protein sequence ID" value="HJB29597.1"/>
    <property type="molecule type" value="Genomic_DNA"/>
</dbReference>
<reference evidence="5" key="2">
    <citation type="submission" date="2021-04" db="EMBL/GenBank/DDBJ databases">
        <authorList>
            <person name="Gilroy R."/>
        </authorList>
    </citation>
    <scope>NUCLEOTIDE SEQUENCE</scope>
    <source>
        <strain evidence="5">ChiSjej1B19-5720</strain>
    </source>
</reference>
<dbReference type="SUPFAM" id="SSF46785">
    <property type="entry name" value="Winged helix' DNA-binding domain"/>
    <property type="match status" value="1"/>
</dbReference>
<dbReference type="GO" id="GO:0003700">
    <property type="term" value="F:DNA-binding transcription factor activity"/>
    <property type="evidence" value="ECO:0007669"/>
    <property type="project" value="InterPro"/>
</dbReference>
<sequence>MSELEYTVARKIIRMGNMIVARRNQQIRELGLTAEQADALLFFRKSEGKSAVDLKRHLGISHQAARGIIERLAEKNLLILTVSEEDARYKKVFLTEDGKNLCRKMIKNGTHTGSRLLYGLSEEEKQAFCSTIDLVLKNMGAE</sequence>
<dbReference type="InterPro" id="IPR000835">
    <property type="entry name" value="HTH_MarR-typ"/>
</dbReference>
<evidence type="ECO:0000256" key="3">
    <source>
        <dbReference type="ARBA" id="ARBA00023163"/>
    </source>
</evidence>
<feature type="domain" description="HTH marR-type" evidence="4">
    <location>
        <begin position="1"/>
        <end position="137"/>
    </location>
</feature>
<dbReference type="PROSITE" id="PS50995">
    <property type="entry name" value="HTH_MARR_2"/>
    <property type="match status" value="1"/>
</dbReference>
<organism evidence="5 6">
    <name type="scientific">Candidatus Blautia faecavium</name>
    <dbReference type="NCBI Taxonomy" id="2838487"/>
    <lineage>
        <taxon>Bacteria</taxon>
        <taxon>Bacillati</taxon>
        <taxon>Bacillota</taxon>
        <taxon>Clostridia</taxon>
        <taxon>Lachnospirales</taxon>
        <taxon>Lachnospiraceae</taxon>
        <taxon>Blautia</taxon>
    </lineage>
</organism>
<keyword evidence="3" id="KW-0804">Transcription</keyword>
<keyword evidence="1" id="KW-0805">Transcription regulation</keyword>
<evidence type="ECO:0000256" key="2">
    <source>
        <dbReference type="ARBA" id="ARBA00023125"/>
    </source>
</evidence>
<proteinExistence type="predicted"/>
<dbReference type="SMART" id="SM00347">
    <property type="entry name" value="HTH_MARR"/>
    <property type="match status" value="1"/>
</dbReference>
<dbReference type="InterPro" id="IPR036388">
    <property type="entry name" value="WH-like_DNA-bd_sf"/>
</dbReference>
<dbReference type="InterPro" id="IPR036390">
    <property type="entry name" value="WH_DNA-bd_sf"/>
</dbReference>
<dbReference type="PANTHER" id="PTHR42756:SF1">
    <property type="entry name" value="TRANSCRIPTIONAL REPRESSOR OF EMRAB OPERON"/>
    <property type="match status" value="1"/>
</dbReference>
<dbReference type="AlphaFoldDB" id="A0A9D2LUB1"/>
<dbReference type="PANTHER" id="PTHR42756">
    <property type="entry name" value="TRANSCRIPTIONAL REGULATOR, MARR"/>
    <property type="match status" value="1"/>
</dbReference>
<evidence type="ECO:0000259" key="4">
    <source>
        <dbReference type="PROSITE" id="PS50995"/>
    </source>
</evidence>
<evidence type="ECO:0000313" key="6">
    <source>
        <dbReference type="Proteomes" id="UP000823842"/>
    </source>
</evidence>
<evidence type="ECO:0000256" key="1">
    <source>
        <dbReference type="ARBA" id="ARBA00023015"/>
    </source>
</evidence>
<dbReference type="Pfam" id="PF12802">
    <property type="entry name" value="MarR_2"/>
    <property type="match status" value="1"/>
</dbReference>
<protein>
    <submittedName>
        <fullName evidence="5">MarR family transcriptional regulator</fullName>
    </submittedName>
</protein>